<protein>
    <submittedName>
        <fullName evidence="1">Uncharacterized protein</fullName>
    </submittedName>
</protein>
<reference evidence="1" key="1">
    <citation type="submission" date="2011-04" db="EMBL/GenBank/DDBJ databases">
        <title>Evolution of plant cell wall degrading machinery underlies the functional diversity of forest fungi.</title>
        <authorList>
            <consortium name="US DOE Joint Genome Institute (JGI-PGF)"/>
            <person name="Eastwood D.C."/>
            <person name="Floudas D."/>
            <person name="Binder M."/>
            <person name="Majcherczyk A."/>
            <person name="Schneider P."/>
            <person name="Aerts A."/>
            <person name="Asiegbu F.O."/>
            <person name="Baker S.E."/>
            <person name="Barry K."/>
            <person name="Bendiksby M."/>
            <person name="Blumentritt M."/>
            <person name="Coutinho P.M."/>
            <person name="Cullen D."/>
            <person name="Cullen D."/>
            <person name="Gathman A."/>
            <person name="Goodell B."/>
            <person name="Henrissat B."/>
            <person name="Ihrmark K."/>
            <person name="Kauserud H."/>
            <person name="Kohler A."/>
            <person name="LaButti K."/>
            <person name="Lapidus A."/>
            <person name="Lavin J.L."/>
            <person name="Lee Y.-H."/>
            <person name="Lindquist E."/>
            <person name="Lilly W."/>
            <person name="Lucas S."/>
            <person name="Morin E."/>
            <person name="Murat C."/>
            <person name="Oguiza J.A."/>
            <person name="Park J."/>
            <person name="Pisabarro A.G."/>
            <person name="Riley R."/>
            <person name="Rosling A."/>
            <person name="Salamov A."/>
            <person name="Schmidt O."/>
            <person name="Schmutz J."/>
            <person name="Skrede I."/>
            <person name="Stenlid J."/>
            <person name="Wiebenga A."/>
            <person name="Xie X."/>
            <person name="Kues U."/>
            <person name="Hibbett D.S."/>
            <person name="Hoffmeister D."/>
            <person name="Hogberg N."/>
            <person name="Martin F."/>
            <person name="Grigoriev I.V."/>
            <person name="Watkinson S.C."/>
        </authorList>
    </citation>
    <scope>NUCLEOTIDE SEQUENCE</scope>
    <source>
        <strain evidence="1">S7.9</strain>
    </source>
</reference>
<evidence type="ECO:0000313" key="1">
    <source>
        <dbReference type="EMBL" id="EGO21820.1"/>
    </source>
</evidence>
<dbReference type="AlphaFoldDB" id="F8P5D3"/>
<gene>
    <name evidence="1" type="ORF">SERLADRAFT_441052</name>
</gene>
<dbReference type="EMBL" id="GL945438">
    <property type="protein sequence ID" value="EGO21820.1"/>
    <property type="molecule type" value="Genomic_DNA"/>
</dbReference>
<sequence length="84" mass="9314">MGNNNSNDVDAAYLMGRDKLQQLANAAVKDDSLYIALWNSILCTVFPASKEFLVSPCARTRESMPYFIVDKVDPANPTTRQIST</sequence>
<dbReference type="GeneID" id="18815469"/>
<dbReference type="RefSeq" id="XP_007321606.1">
    <property type="nucleotide sequence ID" value="XM_007321544.1"/>
</dbReference>
<proteinExistence type="predicted"/>
<dbReference type="HOGENOM" id="CLU_2528848_0_0_1"/>
<organism>
    <name type="scientific">Serpula lacrymans var. lacrymans (strain S7.9)</name>
    <name type="common">Dry rot fungus</name>
    <dbReference type="NCBI Taxonomy" id="578457"/>
    <lineage>
        <taxon>Eukaryota</taxon>
        <taxon>Fungi</taxon>
        <taxon>Dikarya</taxon>
        <taxon>Basidiomycota</taxon>
        <taxon>Agaricomycotina</taxon>
        <taxon>Agaricomycetes</taxon>
        <taxon>Agaricomycetidae</taxon>
        <taxon>Boletales</taxon>
        <taxon>Coniophorineae</taxon>
        <taxon>Serpulaceae</taxon>
        <taxon>Serpula</taxon>
    </lineage>
</organism>
<name>F8P5D3_SERL9</name>
<accession>F8P5D3</accession>
<dbReference type="Proteomes" id="UP000008064">
    <property type="component" value="Unassembled WGS sequence"/>
</dbReference>
<dbReference type="KEGG" id="sla:SERLADRAFT_441052"/>